<dbReference type="Pfam" id="PF02308">
    <property type="entry name" value="MgtC"/>
    <property type="match status" value="1"/>
</dbReference>
<feature type="transmembrane region" description="Helical" evidence="7">
    <location>
        <begin position="131"/>
        <end position="148"/>
    </location>
</feature>
<evidence type="ECO:0000256" key="1">
    <source>
        <dbReference type="ARBA" id="ARBA00004651"/>
    </source>
</evidence>
<evidence type="ECO:0000313" key="10">
    <source>
        <dbReference type="Proteomes" id="UP000279457"/>
    </source>
</evidence>
<keyword evidence="6 7" id="KW-0472">Membrane</keyword>
<evidence type="ECO:0000256" key="2">
    <source>
        <dbReference type="ARBA" id="ARBA00009298"/>
    </source>
</evidence>
<evidence type="ECO:0000256" key="4">
    <source>
        <dbReference type="ARBA" id="ARBA00022692"/>
    </source>
</evidence>
<dbReference type="PRINTS" id="PR01837">
    <property type="entry name" value="MGTCSAPBPROT"/>
</dbReference>
<dbReference type="PANTHER" id="PTHR33778:SF1">
    <property type="entry name" value="MAGNESIUM TRANSPORTER YHID-RELATED"/>
    <property type="match status" value="1"/>
</dbReference>
<evidence type="ECO:0000256" key="5">
    <source>
        <dbReference type="ARBA" id="ARBA00022989"/>
    </source>
</evidence>
<sequence>MSVEHFFYNFFGSSHYWVALIKFSASFILGAVIGWERESKNKPVGIKTCIIISVASCLLTQVSIQSAEYYAEMSSNIRTDPMRLAAQVISGVGFLGAGVIMHKQDDGISGLTTAAIVWASAGVGIACGSAFYLYALFGTLLFLIAIRFSSSIARFKLSDGSIHRASVNLVMLDSETITAVFTQMHNKQCYIDNLNIIDGKKGRIIMRMRLSTNKKTTVFNLYSTLKSIEGVLSVALER</sequence>
<evidence type="ECO:0000256" key="7">
    <source>
        <dbReference type="RuleBase" id="RU365041"/>
    </source>
</evidence>
<keyword evidence="4 7" id="KW-0812">Transmembrane</keyword>
<dbReference type="AlphaFoldDB" id="A0A3N6S584"/>
<dbReference type="Proteomes" id="UP000279457">
    <property type="component" value="Unassembled WGS sequence"/>
</dbReference>
<proteinExistence type="inferred from homology"/>
<name>A0A3N6S584_9GAMM</name>
<dbReference type="OrthoDB" id="9811198at2"/>
<dbReference type="InterPro" id="IPR003416">
    <property type="entry name" value="MgtC/SapB/SrpB/YhiD_fam"/>
</dbReference>
<evidence type="ECO:0000259" key="8">
    <source>
        <dbReference type="Pfam" id="PF02308"/>
    </source>
</evidence>
<keyword evidence="3" id="KW-1003">Cell membrane</keyword>
<dbReference type="EMBL" id="RHHM01000001">
    <property type="protein sequence ID" value="RQM40107.1"/>
    <property type="molecule type" value="Genomic_DNA"/>
</dbReference>
<gene>
    <name evidence="9" type="ORF">EB241_02100</name>
</gene>
<keyword evidence="10" id="KW-1185">Reference proteome</keyword>
<accession>A0A3N6S584</accession>
<keyword evidence="5 7" id="KW-1133">Transmembrane helix</keyword>
<dbReference type="GO" id="GO:0005886">
    <property type="term" value="C:plasma membrane"/>
    <property type="evidence" value="ECO:0007669"/>
    <property type="project" value="UniProtKB-SubCell"/>
</dbReference>
<keyword evidence="7" id="KW-0997">Cell inner membrane</keyword>
<protein>
    <recommendedName>
        <fullName evidence="7">Protein MgtC</fullName>
    </recommendedName>
</protein>
<dbReference type="InterPro" id="IPR049177">
    <property type="entry name" value="MgtC_SapB_SrpB_YhiD_N"/>
</dbReference>
<comment type="similarity">
    <text evidence="2 7">Belongs to the MgtC/SapB family.</text>
</comment>
<feature type="domain" description="MgtC/SapB/SrpB/YhiD N-terminal" evidence="8">
    <location>
        <begin position="25"/>
        <end position="154"/>
    </location>
</feature>
<evidence type="ECO:0000256" key="3">
    <source>
        <dbReference type="ARBA" id="ARBA00022475"/>
    </source>
</evidence>
<comment type="subcellular location">
    <subcellularLocation>
        <location evidence="7">Cell inner membrane</location>
        <topology evidence="7">Multi-pass membrane protein</topology>
    </subcellularLocation>
    <subcellularLocation>
        <location evidence="1">Cell membrane</location>
        <topology evidence="1">Multi-pass membrane protein</topology>
    </subcellularLocation>
</comment>
<feature type="transmembrane region" description="Helical" evidence="7">
    <location>
        <begin position="84"/>
        <end position="101"/>
    </location>
</feature>
<reference evidence="9 10" key="1">
    <citation type="submission" date="2018-10" db="EMBL/GenBank/DDBJ databases">
        <title>Draft genome sequence for the type isolate of Erwinia psidii, agent causal of bacterial blight in guava (Psidium guajava) and wilt and die-back of Eucalyptus spp.</title>
        <authorList>
            <person name="Hermenegildo P.S."/>
            <person name="Santos S.A."/>
            <person name="Guimaraes L.M.S."/>
            <person name="Vidigal P.M.P."/>
            <person name="Pereira I.C."/>
            <person name="Badel J.L."/>
            <person name="Alfenas-Zerbini P."/>
            <person name="Ferreira M.A.S.V."/>
            <person name="Alfenas A.C."/>
        </authorList>
    </citation>
    <scope>NUCLEOTIDE SEQUENCE [LARGE SCALE GENOMIC DNA]</scope>
    <source>
        <strain evidence="9 10">IBSBF 435</strain>
    </source>
</reference>
<evidence type="ECO:0000313" key="9">
    <source>
        <dbReference type="EMBL" id="RQM40107.1"/>
    </source>
</evidence>
<feature type="transmembrane region" description="Helical" evidence="7">
    <location>
        <begin position="16"/>
        <end position="35"/>
    </location>
</feature>
<evidence type="ECO:0000256" key="6">
    <source>
        <dbReference type="ARBA" id="ARBA00023136"/>
    </source>
</evidence>
<comment type="caution">
    <text evidence="9">The sequence shown here is derived from an EMBL/GenBank/DDBJ whole genome shotgun (WGS) entry which is preliminary data.</text>
</comment>
<dbReference type="PANTHER" id="PTHR33778">
    <property type="entry name" value="PROTEIN MGTC"/>
    <property type="match status" value="1"/>
</dbReference>
<organism evidence="9 10">
    <name type="scientific">Erwinia psidii</name>
    <dbReference type="NCBI Taxonomy" id="69224"/>
    <lineage>
        <taxon>Bacteria</taxon>
        <taxon>Pseudomonadati</taxon>
        <taxon>Pseudomonadota</taxon>
        <taxon>Gammaproteobacteria</taxon>
        <taxon>Enterobacterales</taxon>
        <taxon>Erwiniaceae</taxon>
        <taxon>Erwinia</taxon>
    </lineage>
</organism>